<dbReference type="EMBL" id="BNJQ01000041">
    <property type="protein sequence ID" value="GHP12352.1"/>
    <property type="molecule type" value="Genomic_DNA"/>
</dbReference>
<protein>
    <recommendedName>
        <fullName evidence="12">Xaa-Pro aminopeptidase</fullName>
    </recommendedName>
</protein>
<comment type="similarity">
    <text evidence="2">Belongs to the peptidase M24B family.</text>
</comment>
<evidence type="ECO:0000313" key="10">
    <source>
        <dbReference type="EMBL" id="GHP12352.1"/>
    </source>
</evidence>
<feature type="domain" description="Creatinase N-terminal" evidence="8">
    <location>
        <begin position="116"/>
        <end position="252"/>
    </location>
</feature>
<keyword evidence="3" id="KW-0479">Metal-binding</keyword>
<dbReference type="PANTHER" id="PTHR43763">
    <property type="entry name" value="XAA-PRO AMINOPEPTIDASE 1"/>
    <property type="match status" value="1"/>
</dbReference>
<dbReference type="InterPro" id="IPR036005">
    <property type="entry name" value="Creatinase/aminopeptidase-like"/>
</dbReference>
<dbReference type="FunFam" id="3.90.230.10:FF:000007">
    <property type="entry name" value="Xaa-Pro aminopeptidase P"/>
    <property type="match status" value="1"/>
</dbReference>
<feature type="domain" description="Peptidase M24" evidence="7">
    <location>
        <begin position="475"/>
        <end position="712"/>
    </location>
</feature>
<name>A0A830HYP1_9CHLO</name>
<dbReference type="GO" id="GO:0070006">
    <property type="term" value="F:metalloaminopeptidase activity"/>
    <property type="evidence" value="ECO:0007669"/>
    <property type="project" value="InterPro"/>
</dbReference>
<proteinExistence type="inferred from homology"/>
<dbReference type="Proteomes" id="UP000660262">
    <property type="component" value="Unassembled WGS sequence"/>
</dbReference>
<sequence>MLTTQYRTARSIRRPTITLRRPATCSHSRASAAAQKTLAVAPNTNFARTAAAAAAAPWTASNNTRHAFVAPCALLTNTTTMGKRGAAERSNTTAARSTASATQDATTRTPVDAGERLAALRAAMKREGVSAIIVPSEDAHASEYPPPCDEKRGYITGFTGSAGTAVVTSTDNESTALLWTDGRYFLQAEQQLDGDHWSLMRQGLPETPEVSAWLADNLPANAVVGVDPKLHSVGQMRGMVTALKQKHVNVTALEANLVDEVWGTDRPAAPDSQWRIHAATFAGKTTQEKLVDVRSKLRDIGATAVIAATLDEVAWLMNLRGADVAHCPVCVAYAFVDESRCLLYCDSAKVTDDVAAHLDEAGVEVRPYESIYDDVASYATEAVQHHMGERKICIDASKVSWWLEKAAKDAAIDVLKAPAKKKAKKGGDKKLPSSEENANRSEAELDAEAHHAILVEHPSPIIALKALKNDAELSGMQEAHLRDGAALARFFSWLEREVVKNGRTDIDETTIDEVLISEFRGKQEGFLEPSFPTIAGCNAHGAIIHYRATEQTALPVTRNDMLLLDSGAQFDCGTTDVTRTVYLGEEPDEVGEDGDAEARKLRAKFEHYRNCYTRVLQGHIALSDVVFPTGTPGFLLDTLARTPLWRRGLDYRHGTGHGVGAGLMVHEGPHGVSPKAYNTTPLEVGMIVSNEPGYYEDNAFGIRIENLVWIQEASTEYRFGGKDFLGFAPLTMVPLCRVLIDVDALSKEEIKWIDAYHETVRESVGSRLAGDDEALAWLNKNTEALLL</sequence>
<dbReference type="CDD" id="cd01085">
    <property type="entry name" value="APP"/>
    <property type="match status" value="1"/>
</dbReference>
<dbReference type="InterPro" id="IPR000587">
    <property type="entry name" value="Creatinase_N"/>
</dbReference>
<keyword evidence="11" id="KW-1185">Reference proteome</keyword>
<dbReference type="GO" id="GO:0046872">
    <property type="term" value="F:metal ion binding"/>
    <property type="evidence" value="ECO:0007669"/>
    <property type="project" value="UniProtKB-KW"/>
</dbReference>
<evidence type="ECO:0000256" key="6">
    <source>
        <dbReference type="SAM" id="MobiDB-lite"/>
    </source>
</evidence>
<dbReference type="InterPro" id="IPR029149">
    <property type="entry name" value="Creatin/AminoP/Spt16_N"/>
</dbReference>
<evidence type="ECO:0000256" key="5">
    <source>
        <dbReference type="ARBA" id="ARBA00023211"/>
    </source>
</evidence>
<feature type="compositionally biased region" description="Low complexity" evidence="6">
    <location>
        <begin position="88"/>
        <end position="109"/>
    </location>
</feature>
<keyword evidence="4" id="KW-0378">Hydrolase</keyword>
<dbReference type="Gene3D" id="3.90.230.10">
    <property type="entry name" value="Creatinase/methionine aminopeptidase superfamily"/>
    <property type="match status" value="1"/>
</dbReference>
<dbReference type="SUPFAM" id="SSF53092">
    <property type="entry name" value="Creatinase/prolidase N-terminal domain"/>
    <property type="match status" value="1"/>
</dbReference>
<evidence type="ECO:0000256" key="3">
    <source>
        <dbReference type="ARBA" id="ARBA00022723"/>
    </source>
</evidence>
<dbReference type="Pfam" id="PF01321">
    <property type="entry name" value="Creatinase_N"/>
    <property type="match status" value="1"/>
</dbReference>
<gene>
    <name evidence="10" type="ORF">PPROV_001108000</name>
</gene>
<dbReference type="OrthoDB" id="9995434at2759"/>
<dbReference type="Pfam" id="PF16188">
    <property type="entry name" value="Peptidase_M24_C"/>
    <property type="match status" value="1"/>
</dbReference>
<accession>A0A830HYP1</accession>
<dbReference type="SUPFAM" id="SSF55920">
    <property type="entry name" value="Creatinase/aminopeptidase"/>
    <property type="match status" value="1"/>
</dbReference>
<dbReference type="InterPro" id="IPR000994">
    <property type="entry name" value="Pept_M24"/>
</dbReference>
<dbReference type="Pfam" id="PF16189">
    <property type="entry name" value="Creatinase_N_2"/>
    <property type="match status" value="1"/>
</dbReference>
<dbReference type="PANTHER" id="PTHR43763:SF6">
    <property type="entry name" value="XAA-PRO AMINOPEPTIDASE 1"/>
    <property type="match status" value="1"/>
</dbReference>
<feature type="region of interest" description="Disordered" evidence="6">
    <location>
        <begin position="81"/>
        <end position="109"/>
    </location>
</feature>
<evidence type="ECO:0000256" key="4">
    <source>
        <dbReference type="ARBA" id="ARBA00022801"/>
    </source>
</evidence>
<dbReference type="Gene3D" id="3.40.350.10">
    <property type="entry name" value="Creatinase/prolidase N-terminal domain"/>
    <property type="match status" value="2"/>
</dbReference>
<dbReference type="InterPro" id="IPR032416">
    <property type="entry name" value="Peptidase_M24_C"/>
</dbReference>
<evidence type="ECO:0000256" key="1">
    <source>
        <dbReference type="ARBA" id="ARBA00001936"/>
    </source>
</evidence>
<evidence type="ECO:0008006" key="12">
    <source>
        <dbReference type="Google" id="ProtNLM"/>
    </source>
</evidence>
<organism evidence="10 11">
    <name type="scientific">Pycnococcus provasolii</name>
    <dbReference type="NCBI Taxonomy" id="41880"/>
    <lineage>
        <taxon>Eukaryota</taxon>
        <taxon>Viridiplantae</taxon>
        <taxon>Chlorophyta</taxon>
        <taxon>Pseudoscourfieldiophyceae</taxon>
        <taxon>Pseudoscourfieldiales</taxon>
        <taxon>Pycnococcaceae</taxon>
        <taxon>Pycnococcus</taxon>
    </lineage>
</organism>
<evidence type="ECO:0000313" key="11">
    <source>
        <dbReference type="Proteomes" id="UP000660262"/>
    </source>
</evidence>
<reference evidence="10" key="1">
    <citation type="submission" date="2020-10" db="EMBL/GenBank/DDBJ databases">
        <title>Unveiling of a novel bifunctional photoreceptor, Dualchrome1, isolated from a cosmopolitan green alga.</title>
        <authorList>
            <person name="Suzuki S."/>
            <person name="Kawachi M."/>
        </authorList>
    </citation>
    <scope>NUCLEOTIDE SEQUENCE</scope>
    <source>
        <strain evidence="10">NIES 2893</strain>
    </source>
</reference>
<feature type="region of interest" description="Disordered" evidence="6">
    <location>
        <begin position="423"/>
        <end position="443"/>
    </location>
</feature>
<evidence type="ECO:0000259" key="8">
    <source>
        <dbReference type="Pfam" id="PF01321"/>
    </source>
</evidence>
<dbReference type="InterPro" id="IPR050422">
    <property type="entry name" value="X-Pro_aminopeptidase_P"/>
</dbReference>
<dbReference type="AlphaFoldDB" id="A0A830HYP1"/>
<dbReference type="GO" id="GO:0005737">
    <property type="term" value="C:cytoplasm"/>
    <property type="evidence" value="ECO:0007669"/>
    <property type="project" value="UniProtKB-ARBA"/>
</dbReference>
<keyword evidence="5" id="KW-0464">Manganese</keyword>
<evidence type="ECO:0000259" key="9">
    <source>
        <dbReference type="Pfam" id="PF16188"/>
    </source>
</evidence>
<feature type="domain" description="Peptidase M24 C-terminal" evidence="9">
    <location>
        <begin position="724"/>
        <end position="785"/>
    </location>
</feature>
<feature type="compositionally biased region" description="Basic and acidic residues" evidence="6">
    <location>
        <begin position="425"/>
        <end position="443"/>
    </location>
</feature>
<dbReference type="InterPro" id="IPR033740">
    <property type="entry name" value="Pept_M24B"/>
</dbReference>
<comment type="caution">
    <text evidence="10">The sequence shown here is derived from an EMBL/GenBank/DDBJ whole genome shotgun (WGS) entry which is preliminary data.</text>
</comment>
<dbReference type="Pfam" id="PF00557">
    <property type="entry name" value="Peptidase_M24"/>
    <property type="match status" value="1"/>
</dbReference>
<dbReference type="FunFam" id="3.40.350.10:FF:000003">
    <property type="entry name" value="Xaa-pro aminopeptidase P"/>
    <property type="match status" value="1"/>
</dbReference>
<evidence type="ECO:0000259" key="7">
    <source>
        <dbReference type="Pfam" id="PF00557"/>
    </source>
</evidence>
<comment type="cofactor">
    <cofactor evidence="1">
        <name>Mn(2+)</name>
        <dbReference type="ChEBI" id="CHEBI:29035"/>
    </cofactor>
</comment>
<evidence type="ECO:0000256" key="2">
    <source>
        <dbReference type="ARBA" id="ARBA00008766"/>
    </source>
</evidence>